<comment type="caution">
    <text evidence="2">The sequence shown here is derived from an EMBL/GenBank/DDBJ whole genome shotgun (WGS) entry which is preliminary data.</text>
</comment>
<dbReference type="RefSeq" id="WP_406777769.1">
    <property type="nucleotide sequence ID" value="NZ_JBEWZG010000002.1"/>
</dbReference>
<gene>
    <name evidence="2" type="ORF">V7S74_05500</name>
</gene>
<dbReference type="InterPro" id="IPR029044">
    <property type="entry name" value="Nucleotide-diphossugar_trans"/>
</dbReference>
<reference evidence="2 3" key="1">
    <citation type="submission" date="2024-07" db="EMBL/GenBank/DDBJ databases">
        <authorList>
            <person name="Pitt A."/>
            <person name="Hahn M.W."/>
        </authorList>
    </citation>
    <scope>NUCLEOTIDE SEQUENCE [LARGE SCALE GENOMIC DNA]</scope>
    <source>
        <strain evidence="2 3">2-AUSEE-184A6</strain>
    </source>
</reference>
<name>A0ABW8SV88_9BACT</name>
<dbReference type="EMBL" id="JBEWZG010000002">
    <property type="protein sequence ID" value="MFL0206189.1"/>
    <property type="molecule type" value="Genomic_DNA"/>
</dbReference>
<dbReference type="Gene3D" id="3.90.550.10">
    <property type="entry name" value="Spore Coat Polysaccharide Biosynthesis Protein SpsA, Chain A"/>
    <property type="match status" value="1"/>
</dbReference>
<organism evidence="2 3">
    <name type="scientific">Aquirufa novilacunae</name>
    <dbReference type="NCBI Taxonomy" id="3139305"/>
    <lineage>
        <taxon>Bacteria</taxon>
        <taxon>Pseudomonadati</taxon>
        <taxon>Bacteroidota</taxon>
        <taxon>Cytophagia</taxon>
        <taxon>Cytophagales</taxon>
        <taxon>Flectobacillaceae</taxon>
        <taxon>Aquirufa</taxon>
    </lineage>
</organism>
<accession>A0ABW8SV88</accession>
<evidence type="ECO:0000313" key="3">
    <source>
        <dbReference type="Proteomes" id="UP001623559"/>
    </source>
</evidence>
<dbReference type="InterPro" id="IPR059123">
    <property type="entry name" value="StrF_dom"/>
</dbReference>
<dbReference type="Proteomes" id="UP001623559">
    <property type="component" value="Unassembled WGS sequence"/>
</dbReference>
<dbReference type="SUPFAM" id="SSF53448">
    <property type="entry name" value="Nucleotide-diphospho-sugar transferases"/>
    <property type="match status" value="1"/>
</dbReference>
<evidence type="ECO:0000313" key="2">
    <source>
        <dbReference type="EMBL" id="MFL0206189.1"/>
    </source>
</evidence>
<proteinExistence type="predicted"/>
<dbReference type="Pfam" id="PF13712">
    <property type="entry name" value="Glyco_tranf_2_5"/>
    <property type="match status" value="1"/>
</dbReference>
<protein>
    <submittedName>
        <fullName evidence="2">Glycosyltransferase</fullName>
    </submittedName>
</protein>
<feature type="domain" description="Streptomycin biosynthesis protein StrF" evidence="1">
    <location>
        <begin position="4"/>
        <end position="183"/>
    </location>
</feature>
<sequence>MISIVICSKQKNLRDQLVSNIAETIGCPYDLQIITDRASITQAYEEGLALSQHPICLFVHEDILFHTKNWGAILVSHFKKNSQLGLVGIAGSKSKTFIPSAWWDCPEEDKVIRVIQHKPNGSKEDQNQGFGSEKIVEVAIIDGVFMALHKESGAHFDQTLTGFHGYDLDISLAVQEKGYKVAVIPEIVVEHYSLGNLHQGWLSAILHVHRKYKHVLPIHFGSAGIGQEFKNLIQLFKHYVNLVRKNS</sequence>
<evidence type="ECO:0000259" key="1">
    <source>
        <dbReference type="Pfam" id="PF13712"/>
    </source>
</evidence>